<proteinExistence type="predicted"/>
<evidence type="ECO:0000313" key="1">
    <source>
        <dbReference type="EMBL" id="SHG93171.1"/>
    </source>
</evidence>
<dbReference type="GO" id="GO:0015627">
    <property type="term" value="C:type II protein secretion system complex"/>
    <property type="evidence" value="ECO:0007669"/>
    <property type="project" value="InterPro"/>
</dbReference>
<dbReference type="AlphaFoldDB" id="A0A1M5NUD9"/>
<dbReference type="EMBL" id="FQXE01000001">
    <property type="protein sequence ID" value="SHG93171.1"/>
    <property type="molecule type" value="Genomic_DNA"/>
</dbReference>
<accession>A0A1M5NUD9</accession>
<keyword evidence="2" id="KW-1185">Reference proteome</keyword>
<gene>
    <name evidence="1" type="ORF">SAMN04488135_101620</name>
</gene>
<sequence>MSARPLLSGSRLPAAWRRQADMRKQQAQAWWKERQPRERLLLQAGAAMAALALAWLLALRPALDTIAKSRELLPRLRADAVQVDALIIEARALQSGQSGAIEPAGLSAALQGSLQRAGLGAAGALAAIAEPSGGPAQQWEITLQNANAARVMEWLAGLPYLLQLQTREVELARANIDGRDRPGNVSGRIVVQLPAKGAP</sequence>
<dbReference type="STRING" id="658167.SAMN04488135_101620"/>
<dbReference type="GO" id="GO:0015628">
    <property type="term" value="P:protein secretion by the type II secretion system"/>
    <property type="evidence" value="ECO:0007669"/>
    <property type="project" value="InterPro"/>
</dbReference>
<dbReference type="RefSeq" id="WP_073101579.1">
    <property type="nucleotide sequence ID" value="NZ_FQXE01000001.1"/>
</dbReference>
<reference evidence="1 2" key="1">
    <citation type="submission" date="2016-11" db="EMBL/GenBank/DDBJ databases">
        <authorList>
            <person name="Jaros S."/>
            <person name="Januszkiewicz K."/>
            <person name="Wedrychowicz H."/>
        </authorList>
    </citation>
    <scope>NUCLEOTIDE SEQUENCE [LARGE SCALE GENOMIC DNA]</scope>
    <source>
        <strain evidence="1 2">CGMCC 1.10190</strain>
    </source>
</reference>
<dbReference type="OrthoDB" id="8690005at2"/>
<organism evidence="1 2">
    <name type="scientific">Pollutimonas bauzanensis</name>
    <dbReference type="NCBI Taxonomy" id="658167"/>
    <lineage>
        <taxon>Bacteria</taxon>
        <taxon>Pseudomonadati</taxon>
        <taxon>Pseudomonadota</taxon>
        <taxon>Betaproteobacteria</taxon>
        <taxon>Burkholderiales</taxon>
        <taxon>Alcaligenaceae</taxon>
        <taxon>Pollutimonas</taxon>
    </lineage>
</organism>
<evidence type="ECO:0000313" key="2">
    <source>
        <dbReference type="Proteomes" id="UP000184226"/>
    </source>
</evidence>
<protein>
    <submittedName>
        <fullName evidence="1">General secretion pathway protein M</fullName>
    </submittedName>
</protein>
<name>A0A1M5NUD9_9BURK</name>
<dbReference type="Pfam" id="PF04612">
    <property type="entry name" value="T2SSM"/>
    <property type="match status" value="1"/>
</dbReference>
<dbReference type="Proteomes" id="UP000184226">
    <property type="component" value="Unassembled WGS sequence"/>
</dbReference>
<dbReference type="InterPro" id="IPR007690">
    <property type="entry name" value="T2SS_GspM"/>
</dbReference>